<evidence type="ECO:0000313" key="3">
    <source>
        <dbReference type="Proteomes" id="UP000606974"/>
    </source>
</evidence>
<name>A0A8H7AN50_9EURO</name>
<sequence length="104" mass="11744">MKLQTLIIIPLLALASATPFPNSDNPASSLEPRDKWCRVTRTQTCYEHEWSTSRAIREIDPGDRFGVDCVMKGSWDWIPGWRCYVSTRYTASTVAGDTCEIKSS</sequence>
<accession>A0A8H7AN50</accession>
<protein>
    <submittedName>
        <fullName evidence="2">Uncharacterized protein</fullName>
    </submittedName>
</protein>
<dbReference type="OrthoDB" id="3477104at2759"/>
<reference evidence="2" key="1">
    <citation type="submission" date="2020-02" db="EMBL/GenBank/DDBJ databases">
        <authorList>
            <person name="Palmer J.M."/>
        </authorList>
    </citation>
    <scope>NUCLEOTIDE SEQUENCE</scope>
    <source>
        <strain evidence="2">EPUS1.4</strain>
        <tissue evidence="2">Thallus</tissue>
    </source>
</reference>
<evidence type="ECO:0000313" key="2">
    <source>
        <dbReference type="EMBL" id="KAF7510021.1"/>
    </source>
</evidence>
<dbReference type="Proteomes" id="UP000606974">
    <property type="component" value="Unassembled WGS sequence"/>
</dbReference>
<comment type="caution">
    <text evidence="2">The sequence shown here is derived from an EMBL/GenBank/DDBJ whole genome shotgun (WGS) entry which is preliminary data.</text>
</comment>
<dbReference type="AlphaFoldDB" id="A0A8H7AN50"/>
<feature type="chain" id="PRO_5034654355" evidence="1">
    <location>
        <begin position="18"/>
        <end position="104"/>
    </location>
</feature>
<keyword evidence="3" id="KW-1185">Reference proteome</keyword>
<feature type="signal peptide" evidence="1">
    <location>
        <begin position="1"/>
        <end position="17"/>
    </location>
</feature>
<evidence type="ECO:0000256" key="1">
    <source>
        <dbReference type="SAM" id="SignalP"/>
    </source>
</evidence>
<gene>
    <name evidence="2" type="ORF">GJ744_007125</name>
</gene>
<dbReference type="EMBL" id="JAACFV010000034">
    <property type="protein sequence ID" value="KAF7510021.1"/>
    <property type="molecule type" value="Genomic_DNA"/>
</dbReference>
<proteinExistence type="predicted"/>
<keyword evidence="1" id="KW-0732">Signal</keyword>
<organism evidence="2 3">
    <name type="scientific">Endocarpon pusillum</name>
    <dbReference type="NCBI Taxonomy" id="364733"/>
    <lineage>
        <taxon>Eukaryota</taxon>
        <taxon>Fungi</taxon>
        <taxon>Dikarya</taxon>
        <taxon>Ascomycota</taxon>
        <taxon>Pezizomycotina</taxon>
        <taxon>Eurotiomycetes</taxon>
        <taxon>Chaetothyriomycetidae</taxon>
        <taxon>Verrucariales</taxon>
        <taxon>Verrucariaceae</taxon>
        <taxon>Endocarpon</taxon>
    </lineage>
</organism>